<evidence type="ECO:0000313" key="2">
    <source>
        <dbReference type="EMBL" id="QGU32427.1"/>
    </source>
</evidence>
<feature type="transmembrane region" description="Helical" evidence="1">
    <location>
        <begin position="145"/>
        <end position="167"/>
    </location>
</feature>
<dbReference type="KEGG" id="ttp:E6P07_05150"/>
<feature type="transmembrane region" description="Helical" evidence="1">
    <location>
        <begin position="272"/>
        <end position="293"/>
    </location>
</feature>
<dbReference type="RefSeq" id="WP_153974625.1">
    <property type="nucleotide sequence ID" value="NZ_CP039268.1"/>
</dbReference>
<evidence type="ECO:0000313" key="3">
    <source>
        <dbReference type="Proteomes" id="UP000426424"/>
    </source>
</evidence>
<protein>
    <submittedName>
        <fullName evidence="2">Uncharacterized protein</fullName>
    </submittedName>
</protein>
<accession>A0A6I6EGH9</accession>
<feature type="transmembrane region" description="Helical" evidence="1">
    <location>
        <begin position="7"/>
        <end position="26"/>
    </location>
</feature>
<sequence>MPTSSWGLFLWPLLTTLGLLLIAAAMHSAPCWVMPLLVVLLAYPLWLTTRESFLFKRRVLLSGAMHEEALTRRLFWGGHLGAAILVVPALVLAALLLVMATRLSAQQWMVLMVDASVVTAVYRFFQRRVTGQVKPEWLGVVVRGWPLRLANLGLLTLAFFILDFFVIGAPDLRHDTWHAVAEQAFERERQGIACDWLGWLVGVLGAIDQGIWALAQRYIPTLPAPEMRLAAWGLFLLQLGLLSFVFTHLLLGVLTLVEQRAIRAESLTGEGALGKTFVLTILVLALFSLYPMLKLRDLDPSDLQSPASEALNWIDPCRAQAEQNAEHASALNARIQAREAELGREIASRVERELDLLFATVESAVDDYLDWYFTVMGEYERLFALATDDFGQFMDQKLEAHLFEATDFHRRLGIIDTDLREDSLKELANVSQAVHDDLEARIRDNPCAQATLHIEYLGRLERDVWRASAAGITGTTVGAVTAALISKKLVATIVAKVAAKKSVQAAAAMLAKFAAKKGVSVLAAGGAGAVTGTALCAPFGPAAPACGLVGGIAAGVGTWLAVDKAAIEIDEAVSRDAMRADILSVLAEEKAALKAELIARYSALIAAGFADIQTTTDGVFIPVRDGL</sequence>
<feature type="transmembrane region" description="Helical" evidence="1">
    <location>
        <begin position="229"/>
        <end position="251"/>
    </location>
</feature>
<dbReference type="Proteomes" id="UP000426424">
    <property type="component" value="Chromosome"/>
</dbReference>
<dbReference type="EMBL" id="CP039268">
    <property type="protein sequence ID" value="QGU32427.1"/>
    <property type="molecule type" value="Genomic_DNA"/>
</dbReference>
<organism evidence="2 3">
    <name type="scientific">Thermochromatium tepidum ATCC 43061</name>
    <dbReference type="NCBI Taxonomy" id="316276"/>
    <lineage>
        <taxon>Bacteria</taxon>
        <taxon>Pseudomonadati</taxon>
        <taxon>Pseudomonadota</taxon>
        <taxon>Gammaproteobacteria</taxon>
        <taxon>Chromatiales</taxon>
        <taxon>Chromatiaceae</taxon>
        <taxon>Thermochromatium</taxon>
    </lineage>
</organism>
<name>A0A6I6EGH9_THETI</name>
<dbReference type="OrthoDB" id="3199629at2"/>
<gene>
    <name evidence="2" type="ORF">E6P07_05150</name>
</gene>
<reference evidence="2 3" key="1">
    <citation type="submission" date="2019-12" db="EMBL/GenBank/DDBJ databases">
        <title>The complete genome of the thermophilic, anoxygenic phototrophic gammaproteobacterium Thermochromatium tepidum.</title>
        <authorList>
            <person name="Sattley W.M."/>
            <person name="Swingley W.D."/>
            <person name="Burchell B.M."/>
            <person name="Gurbani S.A."/>
            <person name="Kujawa C.M."/>
            <person name="Nuccio D.A."/>
            <person name="Schladweiler J."/>
            <person name="Shaffer K.N."/>
            <person name="Stokes L.M."/>
            <person name="Touchman J.W."/>
            <person name="Blankenship R.E."/>
            <person name="Madigan M.T."/>
        </authorList>
    </citation>
    <scope>NUCLEOTIDE SEQUENCE [LARGE SCALE GENOMIC DNA]</scope>
    <source>
        <strain evidence="2 3">ATCC 43061</strain>
    </source>
</reference>
<dbReference type="AlphaFoldDB" id="A0A6I6EGH9"/>
<keyword evidence="1" id="KW-1133">Transmembrane helix</keyword>
<evidence type="ECO:0000256" key="1">
    <source>
        <dbReference type="SAM" id="Phobius"/>
    </source>
</evidence>
<feature type="transmembrane region" description="Helical" evidence="1">
    <location>
        <begin position="32"/>
        <end position="53"/>
    </location>
</feature>
<proteinExistence type="predicted"/>
<keyword evidence="1" id="KW-0472">Membrane</keyword>
<keyword evidence="3" id="KW-1185">Reference proteome</keyword>
<feature type="transmembrane region" description="Helical" evidence="1">
    <location>
        <begin position="105"/>
        <end position="125"/>
    </location>
</feature>
<feature type="transmembrane region" description="Helical" evidence="1">
    <location>
        <begin position="74"/>
        <end position="99"/>
    </location>
</feature>
<keyword evidence="1" id="KW-0812">Transmembrane</keyword>